<evidence type="ECO:0000256" key="3">
    <source>
        <dbReference type="ARBA" id="ARBA00022729"/>
    </source>
</evidence>
<feature type="signal peptide" evidence="11">
    <location>
        <begin position="1"/>
        <end position="21"/>
    </location>
</feature>
<evidence type="ECO:0000256" key="6">
    <source>
        <dbReference type="ARBA" id="ARBA00023157"/>
    </source>
</evidence>
<dbReference type="GO" id="GO:0050852">
    <property type="term" value="P:T cell receptor signaling pathway"/>
    <property type="evidence" value="ECO:0007669"/>
    <property type="project" value="TreeGrafter"/>
</dbReference>
<evidence type="ECO:0000256" key="8">
    <source>
        <dbReference type="ARBA" id="ARBA00023319"/>
    </source>
</evidence>
<dbReference type="GO" id="GO:0009897">
    <property type="term" value="C:external side of plasma membrane"/>
    <property type="evidence" value="ECO:0007669"/>
    <property type="project" value="TreeGrafter"/>
</dbReference>
<keyword evidence="12" id="KW-1185">Reference proteome</keyword>
<evidence type="ECO:0000256" key="10">
    <source>
        <dbReference type="SAM" id="Phobius"/>
    </source>
</evidence>
<dbReference type="InterPro" id="IPR040216">
    <property type="entry name" value="CTLA4/CD28"/>
</dbReference>
<evidence type="ECO:0000256" key="9">
    <source>
        <dbReference type="SAM" id="MobiDB-lite"/>
    </source>
</evidence>
<evidence type="ECO:0000256" key="7">
    <source>
        <dbReference type="ARBA" id="ARBA00023180"/>
    </source>
</evidence>
<protein>
    <submittedName>
        <fullName evidence="13">T-cell-specific surface glycoprotein CD28</fullName>
    </submittedName>
</protein>
<feature type="chain" id="PRO_5028027895" evidence="11">
    <location>
        <begin position="22"/>
        <end position="221"/>
    </location>
</feature>
<evidence type="ECO:0000256" key="5">
    <source>
        <dbReference type="ARBA" id="ARBA00023136"/>
    </source>
</evidence>
<keyword evidence="7" id="KW-0325">Glycoprotein</keyword>
<dbReference type="PANTHER" id="PTHR11494:SF9">
    <property type="entry name" value="SI:DKEY-1H24.6"/>
    <property type="match status" value="1"/>
</dbReference>
<dbReference type="OrthoDB" id="8654606at2759"/>
<name>A0A6P7HLD1_9TELE</name>
<dbReference type="InParanoid" id="A0A6P7HLD1"/>
<dbReference type="Gene3D" id="2.60.40.10">
    <property type="entry name" value="Immunoglobulins"/>
    <property type="match status" value="1"/>
</dbReference>
<dbReference type="Proteomes" id="UP000515145">
    <property type="component" value="Chromosome 2"/>
</dbReference>
<sequence>MRVCWMFVVLLGCSSSLLTRSESPCDCNGQGETLYFMVNASSSVTVPCRNMTKYEVITFNLFQDEVVIYNFNHNHNHSKDEQSPSNTHPQTLSWKNVTLVKNAQGEFLGFKLTGVTASSQGIYRCQGISRFPPPLIKNCSQRVVVILSPSQVDQGYKLLWIWIVVVVLLTAYSLIITVFAVHSTVKLRRTECNNDYMNTKPRAPRGHKKNRGIQTPIPRHF</sequence>
<dbReference type="PANTHER" id="PTHR11494">
    <property type="entry name" value="CYTOTOXIC T-LYMPHOCYTE PROTEIN"/>
    <property type="match status" value="1"/>
</dbReference>
<reference evidence="13" key="1">
    <citation type="submission" date="2025-08" db="UniProtKB">
        <authorList>
            <consortium name="RefSeq"/>
        </authorList>
    </citation>
    <scope>IDENTIFICATION</scope>
</reference>
<keyword evidence="6" id="KW-1015">Disulfide bond</keyword>
<keyword evidence="2 10" id="KW-0812">Transmembrane</keyword>
<keyword evidence="4 10" id="KW-1133">Transmembrane helix</keyword>
<keyword evidence="3 11" id="KW-0732">Signal</keyword>
<keyword evidence="8" id="KW-0393">Immunoglobulin domain</keyword>
<feature type="transmembrane region" description="Helical" evidence="10">
    <location>
        <begin position="159"/>
        <end position="181"/>
    </location>
</feature>
<dbReference type="RefSeq" id="XP_028256440.1">
    <property type="nucleotide sequence ID" value="XM_028400639.1"/>
</dbReference>
<keyword evidence="5 10" id="KW-0472">Membrane</keyword>
<evidence type="ECO:0000313" key="12">
    <source>
        <dbReference type="Proteomes" id="UP000515145"/>
    </source>
</evidence>
<organism evidence="12 13">
    <name type="scientific">Parambassis ranga</name>
    <name type="common">Indian glassy fish</name>
    <dbReference type="NCBI Taxonomy" id="210632"/>
    <lineage>
        <taxon>Eukaryota</taxon>
        <taxon>Metazoa</taxon>
        <taxon>Chordata</taxon>
        <taxon>Craniata</taxon>
        <taxon>Vertebrata</taxon>
        <taxon>Euteleostomi</taxon>
        <taxon>Actinopterygii</taxon>
        <taxon>Neopterygii</taxon>
        <taxon>Teleostei</taxon>
        <taxon>Neoteleostei</taxon>
        <taxon>Acanthomorphata</taxon>
        <taxon>Ovalentaria</taxon>
        <taxon>Ambassidae</taxon>
        <taxon>Parambassis</taxon>
    </lineage>
</organism>
<evidence type="ECO:0000256" key="2">
    <source>
        <dbReference type="ARBA" id="ARBA00022692"/>
    </source>
</evidence>
<accession>A0A6P7HLD1</accession>
<dbReference type="AlphaFoldDB" id="A0A6P7HLD1"/>
<dbReference type="GeneID" id="114432562"/>
<evidence type="ECO:0000313" key="13">
    <source>
        <dbReference type="RefSeq" id="XP_028256440.1"/>
    </source>
</evidence>
<dbReference type="GO" id="GO:0042129">
    <property type="term" value="P:regulation of T cell proliferation"/>
    <property type="evidence" value="ECO:0007669"/>
    <property type="project" value="InterPro"/>
</dbReference>
<comment type="subcellular location">
    <subcellularLocation>
        <location evidence="1">Membrane</location>
        <topology evidence="1">Single-pass type I membrane protein</topology>
    </subcellularLocation>
</comment>
<evidence type="ECO:0000256" key="11">
    <source>
        <dbReference type="SAM" id="SignalP"/>
    </source>
</evidence>
<proteinExistence type="predicted"/>
<evidence type="ECO:0000256" key="4">
    <source>
        <dbReference type="ARBA" id="ARBA00022989"/>
    </source>
</evidence>
<dbReference type="InterPro" id="IPR013783">
    <property type="entry name" value="Ig-like_fold"/>
</dbReference>
<feature type="region of interest" description="Disordered" evidence="9">
    <location>
        <begin position="196"/>
        <end position="221"/>
    </location>
</feature>
<evidence type="ECO:0000256" key="1">
    <source>
        <dbReference type="ARBA" id="ARBA00004479"/>
    </source>
</evidence>
<gene>
    <name evidence="13" type="primary">LOC114432562</name>
</gene>
<feature type="compositionally biased region" description="Basic residues" evidence="9">
    <location>
        <begin position="202"/>
        <end position="211"/>
    </location>
</feature>